<evidence type="ECO:0000313" key="1">
    <source>
        <dbReference type="EMBL" id="BET00983.1"/>
    </source>
</evidence>
<dbReference type="EMBL" id="AP028920">
    <property type="protein sequence ID" value="BET00983.1"/>
    <property type="molecule type" value="Genomic_DNA"/>
</dbReference>
<reference evidence="1 2" key="1">
    <citation type="submission" date="2023-09" db="EMBL/GenBank/DDBJ databases">
        <title>Nesidiocoris tenuis whole genome shotgun sequence.</title>
        <authorList>
            <person name="Shibata T."/>
            <person name="Shimoda M."/>
            <person name="Kobayashi T."/>
            <person name="Uehara T."/>
        </authorList>
    </citation>
    <scope>NUCLEOTIDE SEQUENCE [LARGE SCALE GENOMIC DNA]</scope>
    <source>
        <strain evidence="1 2">Japan</strain>
    </source>
</reference>
<evidence type="ECO:0000313" key="2">
    <source>
        <dbReference type="Proteomes" id="UP001307889"/>
    </source>
</evidence>
<proteinExistence type="predicted"/>
<keyword evidence="2" id="KW-1185">Reference proteome</keyword>
<gene>
    <name evidence="1" type="ORF">NTJ_13799</name>
</gene>
<organism evidence="1 2">
    <name type="scientific">Nesidiocoris tenuis</name>
    <dbReference type="NCBI Taxonomy" id="355587"/>
    <lineage>
        <taxon>Eukaryota</taxon>
        <taxon>Metazoa</taxon>
        <taxon>Ecdysozoa</taxon>
        <taxon>Arthropoda</taxon>
        <taxon>Hexapoda</taxon>
        <taxon>Insecta</taxon>
        <taxon>Pterygota</taxon>
        <taxon>Neoptera</taxon>
        <taxon>Paraneoptera</taxon>
        <taxon>Hemiptera</taxon>
        <taxon>Heteroptera</taxon>
        <taxon>Panheteroptera</taxon>
        <taxon>Cimicomorpha</taxon>
        <taxon>Miridae</taxon>
        <taxon>Dicyphina</taxon>
        <taxon>Nesidiocoris</taxon>
    </lineage>
</organism>
<sequence>MKIDKVFYGLKESELSTTLPVSVLFKFENVRTLMNKHVNLGRSASPARTVLTRMSHLLHPWIISVLRILHPVIDWSQIDLGSSASPVRLGTRDCITDWIVDKI</sequence>
<name>A0ABN7BBE5_9HEMI</name>
<protein>
    <submittedName>
        <fullName evidence="1">Uncharacterized protein</fullName>
    </submittedName>
</protein>
<accession>A0ABN7BBE5</accession>
<dbReference type="Proteomes" id="UP001307889">
    <property type="component" value="Chromosome 12"/>
</dbReference>